<proteinExistence type="predicted"/>
<dbReference type="GO" id="GO:0016020">
    <property type="term" value="C:membrane"/>
    <property type="evidence" value="ECO:0007669"/>
    <property type="project" value="TreeGrafter"/>
</dbReference>
<comment type="caution">
    <text evidence="4">The sequence shown here is derived from an EMBL/GenBank/DDBJ whole genome shotgun (WGS) entry which is preliminary data.</text>
</comment>
<protein>
    <submittedName>
        <fullName evidence="4">Uncharacterized protein</fullName>
    </submittedName>
</protein>
<gene>
    <name evidence="4" type="ORF">EIP91_009675</name>
</gene>
<dbReference type="Gene3D" id="1.25.40.10">
    <property type="entry name" value="Tetratricopeptide repeat domain"/>
    <property type="match status" value="1"/>
</dbReference>
<reference evidence="4 5" key="1">
    <citation type="submission" date="2018-11" db="EMBL/GenBank/DDBJ databases">
        <title>Genome assembly of Steccherinum ochraceum LE-BIN_3174, the white-rot fungus of the Steccherinaceae family (The Residual Polyporoid clade, Polyporales, Basidiomycota).</title>
        <authorList>
            <person name="Fedorova T.V."/>
            <person name="Glazunova O.A."/>
            <person name="Landesman E.O."/>
            <person name="Moiseenko K.V."/>
            <person name="Psurtseva N.V."/>
            <person name="Savinova O.S."/>
            <person name="Shakhova N.V."/>
            <person name="Tyazhelova T.V."/>
            <person name="Vasina D.V."/>
        </authorList>
    </citation>
    <scope>NUCLEOTIDE SEQUENCE [LARGE SCALE GENOMIC DNA]</scope>
    <source>
        <strain evidence="4 5">LE-BIN_3174</strain>
    </source>
</reference>
<evidence type="ECO:0000313" key="4">
    <source>
        <dbReference type="EMBL" id="TCD68808.1"/>
    </source>
</evidence>
<keyword evidence="1" id="KW-0677">Repeat</keyword>
<dbReference type="EMBL" id="RWJN01000056">
    <property type="protein sequence ID" value="TCD68808.1"/>
    <property type="molecule type" value="Genomic_DNA"/>
</dbReference>
<keyword evidence="5" id="KW-1185">Reference proteome</keyword>
<dbReference type="PANTHER" id="PTHR45831">
    <property type="entry name" value="LD24721P"/>
    <property type="match status" value="1"/>
</dbReference>
<sequence length="535" mass="60054">MSNTDPPAVKFKNEGNVLFAKKDYRAAHHKYTLAIKEDGNNAILYANRAACSHYLHKFLDASADALKATDIDPTYAKGWARHAAARGSLGDEQGSVNSWKKAIDALPKQNKTPAEVKQQEQYQADLTTMEKKLKTSRSHNERRAERGPPVTEETAPWTRAVALLPELQASQQVMSSAFVIRGALWDWEHGSKVMDKLTITAGGMAAGDRAIDSLSNAILRDSRIFALGLNSSSFFNKFGKQVLYESQVAKAWTSGGAQTIIPELVKRQQLEGWLLARRAINTTSRILIVRGFRESRVGNHAGAVEFIGCVLEIIRWGNKTWADVPVEDRGIMFDDSFMHGVHALYLEVLLEAASESPKKYLDLLRKEAQALLQCDVARFSDNRVDPGFIASFTTYPRATAFSALGYCHVQKSRRLEEANSEDKETIESFYQDAAKAYSSSAESYFEDDEKHMWMLICSLMCSFDYHAPLSATLPMMQQLRKCIPAVKTIWEFGKLYKKSTEHLETIMDFETRVRKAVDDGRLDMESVVRPGDSRL</sequence>
<dbReference type="InterPro" id="IPR011990">
    <property type="entry name" value="TPR-like_helical_dom_sf"/>
</dbReference>
<feature type="region of interest" description="Disordered" evidence="3">
    <location>
        <begin position="131"/>
        <end position="153"/>
    </location>
</feature>
<dbReference type="SUPFAM" id="SSF48452">
    <property type="entry name" value="TPR-like"/>
    <property type="match status" value="1"/>
</dbReference>
<dbReference type="InterPro" id="IPR019734">
    <property type="entry name" value="TPR_rpt"/>
</dbReference>
<evidence type="ECO:0000256" key="1">
    <source>
        <dbReference type="ARBA" id="ARBA00022737"/>
    </source>
</evidence>
<dbReference type="GO" id="GO:0006620">
    <property type="term" value="P:post-translational protein targeting to endoplasmic reticulum membrane"/>
    <property type="evidence" value="ECO:0007669"/>
    <property type="project" value="TreeGrafter"/>
</dbReference>
<dbReference type="AlphaFoldDB" id="A0A4R0RXF1"/>
<dbReference type="Proteomes" id="UP000292702">
    <property type="component" value="Unassembled WGS sequence"/>
</dbReference>
<accession>A0A4R0RXF1</accession>
<name>A0A4R0RXF1_9APHY</name>
<feature type="compositionally biased region" description="Basic and acidic residues" evidence="3">
    <location>
        <begin position="131"/>
        <end position="146"/>
    </location>
</feature>
<evidence type="ECO:0000256" key="2">
    <source>
        <dbReference type="ARBA" id="ARBA00022803"/>
    </source>
</evidence>
<keyword evidence="2" id="KW-0802">TPR repeat</keyword>
<dbReference type="OrthoDB" id="2423701at2759"/>
<dbReference type="InterPro" id="IPR047150">
    <property type="entry name" value="SGT"/>
</dbReference>
<dbReference type="GO" id="GO:0072380">
    <property type="term" value="C:TRC complex"/>
    <property type="evidence" value="ECO:0007669"/>
    <property type="project" value="TreeGrafter"/>
</dbReference>
<evidence type="ECO:0000256" key="3">
    <source>
        <dbReference type="SAM" id="MobiDB-lite"/>
    </source>
</evidence>
<dbReference type="PANTHER" id="PTHR45831:SF5">
    <property type="entry name" value="STI1 DOMAIN-CONTAINING PROTEIN"/>
    <property type="match status" value="1"/>
</dbReference>
<evidence type="ECO:0000313" key="5">
    <source>
        <dbReference type="Proteomes" id="UP000292702"/>
    </source>
</evidence>
<dbReference type="STRING" id="92696.A0A4R0RXF1"/>
<dbReference type="GO" id="GO:0060090">
    <property type="term" value="F:molecular adaptor activity"/>
    <property type="evidence" value="ECO:0007669"/>
    <property type="project" value="TreeGrafter"/>
</dbReference>
<dbReference type="SMART" id="SM00028">
    <property type="entry name" value="TPR"/>
    <property type="match status" value="3"/>
</dbReference>
<organism evidence="4 5">
    <name type="scientific">Steccherinum ochraceum</name>
    <dbReference type="NCBI Taxonomy" id="92696"/>
    <lineage>
        <taxon>Eukaryota</taxon>
        <taxon>Fungi</taxon>
        <taxon>Dikarya</taxon>
        <taxon>Basidiomycota</taxon>
        <taxon>Agaricomycotina</taxon>
        <taxon>Agaricomycetes</taxon>
        <taxon>Polyporales</taxon>
        <taxon>Steccherinaceae</taxon>
        <taxon>Steccherinum</taxon>
    </lineage>
</organism>